<organism evidence="1">
    <name type="scientific">Anguilla anguilla</name>
    <name type="common">European freshwater eel</name>
    <name type="synonym">Muraena anguilla</name>
    <dbReference type="NCBI Taxonomy" id="7936"/>
    <lineage>
        <taxon>Eukaryota</taxon>
        <taxon>Metazoa</taxon>
        <taxon>Chordata</taxon>
        <taxon>Craniata</taxon>
        <taxon>Vertebrata</taxon>
        <taxon>Euteleostomi</taxon>
        <taxon>Actinopterygii</taxon>
        <taxon>Neopterygii</taxon>
        <taxon>Teleostei</taxon>
        <taxon>Anguilliformes</taxon>
        <taxon>Anguillidae</taxon>
        <taxon>Anguilla</taxon>
    </lineage>
</organism>
<reference evidence="1" key="1">
    <citation type="submission" date="2014-11" db="EMBL/GenBank/DDBJ databases">
        <authorList>
            <person name="Amaro Gonzalez C."/>
        </authorList>
    </citation>
    <scope>NUCLEOTIDE SEQUENCE</scope>
</reference>
<dbReference type="EMBL" id="GBXM01090721">
    <property type="protein sequence ID" value="JAH17856.1"/>
    <property type="molecule type" value="Transcribed_RNA"/>
</dbReference>
<evidence type="ECO:0000313" key="1">
    <source>
        <dbReference type="EMBL" id="JAH17856.1"/>
    </source>
</evidence>
<dbReference type="AlphaFoldDB" id="A0A0E9QLT4"/>
<reference evidence="1" key="2">
    <citation type="journal article" date="2015" name="Fish Shellfish Immunol.">
        <title>Early steps in the European eel (Anguilla anguilla)-Vibrio vulnificus interaction in the gills: Role of the RtxA13 toxin.</title>
        <authorList>
            <person name="Callol A."/>
            <person name="Pajuelo D."/>
            <person name="Ebbesson L."/>
            <person name="Teles M."/>
            <person name="MacKenzie S."/>
            <person name="Amaro C."/>
        </authorList>
    </citation>
    <scope>NUCLEOTIDE SEQUENCE</scope>
</reference>
<name>A0A0E9QLT4_ANGAN</name>
<protein>
    <submittedName>
        <fullName evidence="1">Uncharacterized protein</fullName>
    </submittedName>
</protein>
<sequence>MFSRSSFWPPTLGSNFVVSLKSGRTLISFSM</sequence>
<proteinExistence type="predicted"/>
<accession>A0A0E9QLT4</accession>